<gene>
    <name evidence="2" type="ORF">IPJ48_13550</name>
</gene>
<evidence type="ECO:0000313" key="3">
    <source>
        <dbReference type="Proteomes" id="UP000886602"/>
    </source>
</evidence>
<dbReference type="AlphaFoldDB" id="A0A9D7FFV9"/>
<dbReference type="Gene3D" id="2.30.110.10">
    <property type="entry name" value="Electron Transport, Fmn-binding Protein, Chain A"/>
    <property type="match status" value="1"/>
</dbReference>
<feature type="domain" description="Pyridoxamine 5'-phosphate oxidase N-terminal" evidence="1">
    <location>
        <begin position="43"/>
        <end position="157"/>
    </location>
</feature>
<evidence type="ECO:0000259" key="1">
    <source>
        <dbReference type="Pfam" id="PF01243"/>
    </source>
</evidence>
<dbReference type="EMBL" id="JADJNC010000022">
    <property type="protein sequence ID" value="MBK7424026.1"/>
    <property type="molecule type" value="Genomic_DNA"/>
</dbReference>
<name>A0A9D7FFV9_9RHOO</name>
<protein>
    <submittedName>
        <fullName evidence="2">Pyridoxamine 5'-phosphate oxidase family protein</fullName>
    </submittedName>
</protein>
<reference evidence="2" key="1">
    <citation type="submission" date="2020-10" db="EMBL/GenBank/DDBJ databases">
        <title>Connecting structure to function with the recovery of over 1000 high-quality activated sludge metagenome-assembled genomes encoding full-length rRNA genes using long-read sequencing.</title>
        <authorList>
            <person name="Singleton C.M."/>
            <person name="Petriglieri F."/>
            <person name="Kristensen J.M."/>
            <person name="Kirkegaard R.H."/>
            <person name="Michaelsen T.Y."/>
            <person name="Andersen M.H."/>
            <person name="Karst S.M."/>
            <person name="Dueholm M.S."/>
            <person name="Nielsen P.H."/>
            <person name="Albertsen M."/>
        </authorList>
    </citation>
    <scope>NUCLEOTIDE SEQUENCE</scope>
    <source>
        <strain evidence="2">EsbW_18-Q3-R4-48_MAXAC.044</strain>
    </source>
</reference>
<comment type="caution">
    <text evidence="2">The sequence shown here is derived from an EMBL/GenBank/DDBJ whole genome shotgun (WGS) entry which is preliminary data.</text>
</comment>
<dbReference type="Proteomes" id="UP000886602">
    <property type="component" value="Unassembled WGS sequence"/>
</dbReference>
<dbReference type="InterPro" id="IPR012349">
    <property type="entry name" value="Split_barrel_FMN-bd"/>
</dbReference>
<dbReference type="Pfam" id="PF01243">
    <property type="entry name" value="PNPOx_N"/>
    <property type="match status" value="1"/>
</dbReference>
<dbReference type="InterPro" id="IPR011576">
    <property type="entry name" value="Pyridox_Oxase_N"/>
</dbReference>
<accession>A0A9D7FFV9</accession>
<dbReference type="PANTHER" id="PTHR42815">
    <property type="entry name" value="FAD-BINDING, PUTATIVE (AFU_ORTHOLOGUE AFUA_6G07600)-RELATED"/>
    <property type="match status" value="1"/>
</dbReference>
<dbReference type="SUPFAM" id="SSF50475">
    <property type="entry name" value="FMN-binding split barrel"/>
    <property type="match status" value="1"/>
</dbReference>
<dbReference type="PANTHER" id="PTHR42815:SF2">
    <property type="entry name" value="FAD-BINDING, PUTATIVE (AFU_ORTHOLOGUE AFUA_6G07600)-RELATED"/>
    <property type="match status" value="1"/>
</dbReference>
<evidence type="ECO:0000313" key="2">
    <source>
        <dbReference type="EMBL" id="MBK7424026.1"/>
    </source>
</evidence>
<proteinExistence type="predicted"/>
<sequence>MDEKHDFASDIAFTPSVKAIQSRRGSRSAYARMEIQGGWATAITDDLAGFIARQTSAFLATANAQGQPYIQHRGGPPGFLKVLDEYTIGFADFNGNRQYISSGNMAENPKAHLFLIDYTTRQRIKVWGTARMVEDDRGLIESLMPANYNAKSEQALLFTVATWDANCPQHIPQRFEASDVAESLKSRDRKIAELEAEIKRLKSIQTRKP</sequence>
<organism evidence="2 3">
    <name type="scientific">Candidatus Propionivibrio dominans</name>
    <dbReference type="NCBI Taxonomy" id="2954373"/>
    <lineage>
        <taxon>Bacteria</taxon>
        <taxon>Pseudomonadati</taxon>
        <taxon>Pseudomonadota</taxon>
        <taxon>Betaproteobacteria</taxon>
        <taxon>Rhodocyclales</taxon>
        <taxon>Rhodocyclaceae</taxon>
        <taxon>Propionivibrio</taxon>
    </lineage>
</organism>